<organism evidence="1 2">
    <name type="scientific">Colletotrichum siamense</name>
    <name type="common">Anthracnose fungus</name>
    <dbReference type="NCBI Taxonomy" id="690259"/>
    <lineage>
        <taxon>Eukaryota</taxon>
        <taxon>Fungi</taxon>
        <taxon>Dikarya</taxon>
        <taxon>Ascomycota</taxon>
        <taxon>Pezizomycotina</taxon>
        <taxon>Sordariomycetes</taxon>
        <taxon>Hypocreomycetidae</taxon>
        <taxon>Glomerellales</taxon>
        <taxon>Glomerellaceae</taxon>
        <taxon>Colletotrichum</taxon>
        <taxon>Colletotrichum gloeosporioides species complex</taxon>
    </lineage>
</organism>
<reference evidence="1" key="1">
    <citation type="submission" date="2019-06" db="EMBL/GenBank/DDBJ databases">
        <authorList>
            <person name="Gan P."/>
            <person name="Shirasu K."/>
        </authorList>
    </citation>
    <scope>NUCLEOTIDE SEQUENCE [LARGE SCALE GENOMIC DNA]</scope>
    <source>
        <strain evidence="1">CAD2</strain>
    </source>
</reference>
<proteinExistence type="predicted"/>
<accession>A0A9P5F1M6</accession>
<dbReference type="EMBL" id="QPMT01000003">
    <property type="protein sequence ID" value="KAF4865363.1"/>
    <property type="molecule type" value="Genomic_DNA"/>
</dbReference>
<gene>
    <name evidence="1" type="ORF">CGCSCA2_v001655</name>
</gene>
<protein>
    <recommendedName>
        <fullName evidence="3">F-box domain-containing protein</fullName>
    </recommendedName>
</protein>
<dbReference type="PANTHER" id="PTHR42085:SF2">
    <property type="entry name" value="F-BOX DOMAIN-CONTAINING PROTEIN"/>
    <property type="match status" value="1"/>
</dbReference>
<evidence type="ECO:0008006" key="3">
    <source>
        <dbReference type="Google" id="ProtNLM"/>
    </source>
</evidence>
<sequence length="329" mass="37155">MATTPAILRLPRELRNMIYEYTDDFPHQKLLFVKPFTTNETRQKFKVCDRCKEASHICQCNRPGLLLVCRQIRDEILNFVFSMNMIHFDDDCWIKLARIHDDPGIEYRSHPELRSLWAQALDHAHFVSINLPRDKGTRLDAIMSVLRHMPNLNELFLNLPKRNNKWAWLGDFYELLDSIKTLRHVVLGKGFDNELGQALLDNVLCSAELACGCPGAGKANHDLDYKFPFTKTEVQNEKCEWQAMAVLGCHVSDLGCIIDWLHDRGSIAQAEAASNVASLALDLLASTACVAAAHAEPTAPQIDGDAFVKDAYIVESDGETDSMGLWDKL</sequence>
<dbReference type="OrthoDB" id="4790878at2759"/>
<dbReference type="PANTHER" id="PTHR42085">
    <property type="entry name" value="F-BOX DOMAIN-CONTAINING PROTEIN"/>
    <property type="match status" value="1"/>
</dbReference>
<evidence type="ECO:0000313" key="2">
    <source>
        <dbReference type="Proteomes" id="UP000711996"/>
    </source>
</evidence>
<comment type="caution">
    <text evidence="1">The sequence shown here is derived from an EMBL/GenBank/DDBJ whole genome shotgun (WGS) entry which is preliminary data.</text>
</comment>
<dbReference type="Proteomes" id="UP000711996">
    <property type="component" value="Unassembled WGS sequence"/>
</dbReference>
<keyword evidence="2" id="KW-1185">Reference proteome</keyword>
<dbReference type="InterPro" id="IPR038883">
    <property type="entry name" value="AN11006-like"/>
</dbReference>
<name>A0A9P5F1M6_COLSI</name>
<dbReference type="AlphaFoldDB" id="A0A9P5F1M6"/>
<evidence type="ECO:0000313" key="1">
    <source>
        <dbReference type="EMBL" id="KAF4865363.1"/>
    </source>
</evidence>